<dbReference type="OrthoDB" id="9809248at2"/>
<evidence type="ECO:0000256" key="3">
    <source>
        <dbReference type="ARBA" id="ARBA00022448"/>
    </source>
</evidence>
<evidence type="ECO:0000256" key="7">
    <source>
        <dbReference type="ARBA" id="ARBA00023010"/>
    </source>
</evidence>
<feature type="transmembrane region" description="Helical" evidence="10">
    <location>
        <begin position="172"/>
        <end position="189"/>
    </location>
</feature>
<dbReference type="InterPro" id="IPR030659">
    <property type="entry name" value="SecY_CS"/>
</dbReference>
<evidence type="ECO:0000256" key="4">
    <source>
        <dbReference type="ARBA" id="ARBA00022692"/>
    </source>
</evidence>
<keyword evidence="4 10" id="KW-0812">Transmembrane</keyword>
<dbReference type="GO" id="GO:0065002">
    <property type="term" value="P:intracellular protein transmembrane transport"/>
    <property type="evidence" value="ECO:0007669"/>
    <property type="project" value="UniProtKB-UniRule"/>
</dbReference>
<comment type="subunit">
    <text evidence="10">Component of the Sec protein translocase complex. Heterotrimer consisting of SecY, SecE and SecG subunits. The heterotrimers can form oligomers, although 1 heterotrimer is thought to be able to translocate proteins. Interacts with the ribosome. Interacts with SecDF, and other proteins may be involved. Interacts with SecA.</text>
</comment>
<accession>A0A1M6F5X3</accession>
<dbReference type="Gene3D" id="1.10.3370.10">
    <property type="entry name" value="SecY subunit domain"/>
    <property type="match status" value="1"/>
</dbReference>
<feature type="transmembrane region" description="Helical" evidence="10">
    <location>
        <begin position="375"/>
        <end position="393"/>
    </location>
</feature>
<feature type="transmembrane region" description="Helical" evidence="10">
    <location>
        <begin position="113"/>
        <end position="133"/>
    </location>
</feature>
<dbReference type="PIRSF" id="PIRSF004557">
    <property type="entry name" value="SecY"/>
    <property type="match status" value="1"/>
</dbReference>
<keyword evidence="3 10" id="KW-0813">Transport</keyword>
<dbReference type="AlphaFoldDB" id="A0A1M6F5X3"/>
<dbReference type="InterPro" id="IPR026593">
    <property type="entry name" value="SecY"/>
</dbReference>
<evidence type="ECO:0000256" key="9">
    <source>
        <dbReference type="ARBA" id="ARBA00039733"/>
    </source>
</evidence>
<keyword evidence="8 10" id="KW-0472">Membrane</keyword>
<dbReference type="PROSITE" id="PS00756">
    <property type="entry name" value="SECY_2"/>
    <property type="match status" value="1"/>
</dbReference>
<sequence length="437" mass="47501">MLQTLRDAFKIKDLRRRIGFTFLMLIVVRLGSLLPVPGINGSAFSSLFADSDSALNFFDSITGGSFSAMSVFALNITPYITSSIIMQLLTIAFPKLEEMQRDGEAGRKKMTQITRYLTVGLALGESIAMAIGFGRSGYLVAYNPLYVILVVASLTAGSAVLMWIGERITERGIGNGISIVLTINIISRIPSDLTKLYEQFMKGKTVPKATLAGIIIAAIIVALVVFVVILQSAERRIPVQYSNKIQGRRQVGGNSSVIPMKVNTAGVIPVIFAQSLLQTPIMLVQLFDKNGVQGFWGKVLNAMNQSNWFNPGNWVNTIGAVVYVLLIIGFAYFYTEITFNPLEIAENLKRSGGFIPGIRPGKPTSDYLTSILKHIIFIGAIGLSIVAILPLIFNGLLGASVSFGGTSIIIIVGVIVETLKQVESQMMVRNYKGFLND</sequence>
<name>A0A1M6F5X3_PSEXY</name>
<feature type="transmembrane region" description="Helical" evidence="10">
    <location>
        <begin position="145"/>
        <end position="165"/>
    </location>
</feature>
<proteinExistence type="inferred from homology"/>
<evidence type="ECO:0000256" key="13">
    <source>
        <dbReference type="RuleBase" id="RU004349"/>
    </source>
</evidence>
<dbReference type="EMBL" id="FQYQ01000007">
    <property type="protein sequence ID" value="SHI92999.1"/>
    <property type="molecule type" value="Genomic_DNA"/>
</dbReference>
<evidence type="ECO:0000313" key="14">
    <source>
        <dbReference type="EMBL" id="SHI92999.1"/>
    </source>
</evidence>
<dbReference type="Proteomes" id="UP000184185">
    <property type="component" value="Unassembled WGS sequence"/>
</dbReference>
<dbReference type="PANTHER" id="PTHR10906">
    <property type="entry name" value="SECY/SEC61-ALPHA FAMILY MEMBER"/>
    <property type="match status" value="1"/>
</dbReference>
<dbReference type="PROSITE" id="PS00755">
    <property type="entry name" value="SECY_1"/>
    <property type="match status" value="1"/>
</dbReference>
<protein>
    <recommendedName>
        <fullName evidence="9 10">Protein translocase subunit SecY</fullName>
    </recommendedName>
</protein>
<dbReference type="Pfam" id="PF00344">
    <property type="entry name" value="SecY"/>
    <property type="match status" value="1"/>
</dbReference>
<keyword evidence="15" id="KW-1185">Reference proteome</keyword>
<evidence type="ECO:0000256" key="11">
    <source>
        <dbReference type="RuleBase" id="RU000537"/>
    </source>
</evidence>
<dbReference type="GO" id="GO:0043952">
    <property type="term" value="P:protein transport by the Sec complex"/>
    <property type="evidence" value="ECO:0007669"/>
    <property type="project" value="UniProtKB-UniRule"/>
</dbReference>
<dbReference type="GO" id="GO:0006605">
    <property type="term" value="P:protein targeting"/>
    <property type="evidence" value="ECO:0007669"/>
    <property type="project" value="UniProtKB-UniRule"/>
</dbReference>
<reference evidence="14 15" key="1">
    <citation type="submission" date="2016-11" db="EMBL/GenBank/DDBJ databases">
        <authorList>
            <person name="Jaros S."/>
            <person name="Januszkiewicz K."/>
            <person name="Wedrychowicz H."/>
        </authorList>
    </citation>
    <scope>NUCLEOTIDE SEQUENCE [LARGE SCALE GENOMIC DNA]</scope>
    <source>
        <strain evidence="14 15">DSM 14809</strain>
    </source>
</reference>
<feature type="transmembrane region" description="Helical" evidence="10">
    <location>
        <begin position="251"/>
        <end position="272"/>
    </location>
</feature>
<feature type="transmembrane region" description="Helical" evidence="10">
    <location>
        <begin position="68"/>
        <end position="93"/>
    </location>
</feature>
<dbReference type="InterPro" id="IPR023201">
    <property type="entry name" value="SecY_dom_sf"/>
</dbReference>
<evidence type="ECO:0000313" key="15">
    <source>
        <dbReference type="Proteomes" id="UP000184185"/>
    </source>
</evidence>
<dbReference type="NCBIfam" id="TIGR00967">
    <property type="entry name" value="3a0501s007"/>
    <property type="match status" value="1"/>
</dbReference>
<evidence type="ECO:0000256" key="1">
    <source>
        <dbReference type="ARBA" id="ARBA00004141"/>
    </source>
</evidence>
<evidence type="ECO:0000256" key="12">
    <source>
        <dbReference type="RuleBase" id="RU003484"/>
    </source>
</evidence>
<comment type="similarity">
    <text evidence="2 10 13">Belongs to the SecY/SEC61-alpha family.</text>
</comment>
<comment type="function">
    <text evidence="10 11">The central subunit of the protein translocation channel SecYEG. Consists of two halves formed by TMs 1-5 and 6-10. These two domains form a lateral gate at the front which open onto the bilayer between TMs 2 and 7, and are clamped together by SecE at the back. The channel is closed by both a pore ring composed of hydrophobic SecY resides and a short helix (helix 2A) on the extracellular side of the membrane which forms a plug. The plug probably moves laterally to allow the channel to open. The ring and the pore may move independently.</text>
</comment>
<dbReference type="SUPFAM" id="SSF103491">
    <property type="entry name" value="Preprotein translocase SecY subunit"/>
    <property type="match status" value="1"/>
</dbReference>
<feature type="transmembrane region" description="Helical" evidence="10">
    <location>
        <begin position="314"/>
        <end position="334"/>
    </location>
</feature>
<evidence type="ECO:0000256" key="2">
    <source>
        <dbReference type="ARBA" id="ARBA00005751"/>
    </source>
</evidence>
<keyword evidence="6 10" id="KW-1133">Transmembrane helix</keyword>
<feature type="transmembrane region" description="Helical" evidence="10">
    <location>
        <begin position="399"/>
        <end position="419"/>
    </location>
</feature>
<keyword evidence="10" id="KW-1003">Cell membrane</keyword>
<evidence type="ECO:0000256" key="8">
    <source>
        <dbReference type="ARBA" id="ARBA00023136"/>
    </source>
</evidence>
<dbReference type="STRING" id="185007.SAMN02910350_00328"/>
<dbReference type="GO" id="GO:0005886">
    <property type="term" value="C:plasma membrane"/>
    <property type="evidence" value="ECO:0007669"/>
    <property type="project" value="UniProtKB-SubCell"/>
</dbReference>
<keyword evidence="7 10" id="KW-0811">Translocation</keyword>
<dbReference type="HAMAP" id="MF_01465">
    <property type="entry name" value="SecY"/>
    <property type="match status" value="1"/>
</dbReference>
<evidence type="ECO:0000256" key="5">
    <source>
        <dbReference type="ARBA" id="ARBA00022927"/>
    </source>
</evidence>
<feature type="transmembrane region" description="Helical" evidence="10">
    <location>
        <begin position="209"/>
        <end position="230"/>
    </location>
</feature>
<feature type="transmembrane region" description="Helical" evidence="10">
    <location>
        <begin position="20"/>
        <end position="48"/>
    </location>
</feature>
<evidence type="ECO:0000256" key="10">
    <source>
        <dbReference type="HAMAP-Rule" id="MF_01465"/>
    </source>
</evidence>
<keyword evidence="5 10" id="KW-0653">Protein transport</keyword>
<evidence type="ECO:0000256" key="6">
    <source>
        <dbReference type="ARBA" id="ARBA00022989"/>
    </source>
</evidence>
<comment type="subcellular location">
    <subcellularLocation>
        <location evidence="10">Cell membrane</location>
        <topology evidence="10">Multi-pass membrane protein</topology>
    </subcellularLocation>
    <subcellularLocation>
        <location evidence="1 12">Membrane</location>
        <topology evidence="1 12">Multi-pass membrane protein</topology>
    </subcellularLocation>
</comment>
<dbReference type="PRINTS" id="PR00303">
    <property type="entry name" value="SECYTRNLCASE"/>
</dbReference>
<dbReference type="RefSeq" id="WP_072914944.1">
    <property type="nucleotide sequence ID" value="NZ_FQYQ01000007.1"/>
</dbReference>
<gene>
    <name evidence="10" type="primary">secY</name>
    <name evidence="14" type="ORF">SAMN02745725_01390</name>
</gene>
<dbReference type="InterPro" id="IPR002208">
    <property type="entry name" value="SecY/SEC61-alpha"/>
</dbReference>
<organism evidence="14 15">
    <name type="scientific">Pseudobutyrivibrio xylanivorans DSM 14809</name>
    <dbReference type="NCBI Taxonomy" id="1123012"/>
    <lineage>
        <taxon>Bacteria</taxon>
        <taxon>Bacillati</taxon>
        <taxon>Bacillota</taxon>
        <taxon>Clostridia</taxon>
        <taxon>Lachnospirales</taxon>
        <taxon>Lachnospiraceae</taxon>
        <taxon>Pseudobutyrivibrio</taxon>
    </lineage>
</organism>
<dbReference type="FunFam" id="1.10.3370.10:FF:000001">
    <property type="entry name" value="Preprotein translocase subunit SecY"/>
    <property type="match status" value="1"/>
</dbReference>